<dbReference type="Pfam" id="PF13639">
    <property type="entry name" value="zf-RING_2"/>
    <property type="match status" value="1"/>
</dbReference>
<evidence type="ECO:0000259" key="3">
    <source>
        <dbReference type="PROSITE" id="PS50089"/>
    </source>
</evidence>
<evidence type="ECO:0000313" key="4">
    <source>
        <dbReference type="EMBL" id="AYV78923.1"/>
    </source>
</evidence>
<dbReference type="SMART" id="SM00184">
    <property type="entry name" value="RING"/>
    <property type="match status" value="1"/>
</dbReference>
<evidence type="ECO:0000256" key="2">
    <source>
        <dbReference type="SAM" id="Phobius"/>
    </source>
</evidence>
<dbReference type="PANTHER" id="PTHR47258:SF1">
    <property type="entry name" value="E3 UBIQUITIN-PROTEIN LIGASE XERICO-RELATED"/>
    <property type="match status" value="1"/>
</dbReference>
<dbReference type="PROSITE" id="PS50089">
    <property type="entry name" value="ZF_RING_2"/>
    <property type="match status" value="1"/>
</dbReference>
<gene>
    <name evidence="4" type="ORF">Edafosvirus51_2</name>
</gene>
<reference evidence="4" key="1">
    <citation type="submission" date="2018-10" db="EMBL/GenBank/DDBJ databases">
        <title>Hidden diversity of soil giant viruses.</title>
        <authorList>
            <person name="Schulz F."/>
            <person name="Alteio L."/>
            <person name="Goudeau D."/>
            <person name="Ryan E.M."/>
            <person name="Malmstrom R.R."/>
            <person name="Blanchard J."/>
            <person name="Woyke T."/>
        </authorList>
    </citation>
    <scope>NUCLEOTIDE SEQUENCE</scope>
    <source>
        <strain evidence="4">EDV1</strain>
    </source>
</reference>
<sequence length="256" mass="30216">MGDMEELNLPIRNAINRELMTHLLNNYYDFHKPFIILNHIYIVIAIITYFYALFNDNKTIQQTYLFAYILLFVSLMIKNLIYMYKINKKIKSEIFTYDKKYKYLSLFNLMIEIGTMALIIFTFNVIDQFNNAEILYYLVLIIKLLLNYLKKIIIFVLSLCLIPQDPLSTEILNNIYHISPPTIFIFGNHTPMLHIEAVPWTSAIEPKCSICLDDFKENESISKLQCNHYFHDHCINNAVMYRLQCPNCRAAILPIV</sequence>
<keyword evidence="2" id="KW-1133">Transmembrane helix</keyword>
<evidence type="ECO:0000256" key="1">
    <source>
        <dbReference type="PROSITE-ProRule" id="PRU00175"/>
    </source>
</evidence>
<organism evidence="4">
    <name type="scientific">Edafosvirus sp</name>
    <dbReference type="NCBI Taxonomy" id="2487765"/>
    <lineage>
        <taxon>Viruses</taxon>
        <taxon>Varidnaviria</taxon>
        <taxon>Bamfordvirae</taxon>
        <taxon>Nucleocytoviricota</taxon>
        <taxon>Megaviricetes</taxon>
        <taxon>Imitervirales</taxon>
        <taxon>Mimiviridae</taxon>
        <taxon>Klosneuvirinae</taxon>
    </lineage>
</organism>
<proteinExistence type="predicted"/>
<dbReference type="InterPro" id="IPR001841">
    <property type="entry name" value="Znf_RING"/>
</dbReference>
<accession>A0A3G4ZZC0</accession>
<feature type="transmembrane region" description="Helical" evidence="2">
    <location>
        <begin position="135"/>
        <end position="162"/>
    </location>
</feature>
<keyword evidence="1" id="KW-0479">Metal-binding</keyword>
<keyword evidence="2" id="KW-0472">Membrane</keyword>
<feature type="transmembrane region" description="Helical" evidence="2">
    <location>
        <begin position="34"/>
        <end position="52"/>
    </location>
</feature>
<dbReference type="InterPro" id="IPR013083">
    <property type="entry name" value="Znf_RING/FYVE/PHD"/>
</dbReference>
<dbReference type="GO" id="GO:0008270">
    <property type="term" value="F:zinc ion binding"/>
    <property type="evidence" value="ECO:0007669"/>
    <property type="project" value="UniProtKB-KW"/>
</dbReference>
<dbReference type="InterPro" id="IPR044249">
    <property type="entry name" value="XERICO-like"/>
</dbReference>
<keyword evidence="1" id="KW-0862">Zinc</keyword>
<name>A0A3G4ZZC0_9VIRU</name>
<feature type="domain" description="RING-type" evidence="3">
    <location>
        <begin position="208"/>
        <end position="249"/>
    </location>
</feature>
<feature type="transmembrane region" description="Helical" evidence="2">
    <location>
        <begin position="64"/>
        <end position="82"/>
    </location>
</feature>
<dbReference type="SUPFAM" id="SSF57850">
    <property type="entry name" value="RING/U-box"/>
    <property type="match status" value="1"/>
</dbReference>
<keyword evidence="1" id="KW-0863">Zinc-finger</keyword>
<dbReference type="CDD" id="cd16454">
    <property type="entry name" value="RING-H2_PA-TM-RING"/>
    <property type="match status" value="1"/>
</dbReference>
<protein>
    <submittedName>
        <fullName evidence="4">Putative E3 ubiquitin-protein ligase RNF115 isoform X1</fullName>
    </submittedName>
</protein>
<keyword evidence="2" id="KW-0812">Transmembrane</keyword>
<dbReference type="Gene3D" id="3.30.40.10">
    <property type="entry name" value="Zinc/RING finger domain, C3HC4 (zinc finger)"/>
    <property type="match status" value="1"/>
</dbReference>
<dbReference type="PANTHER" id="PTHR47258">
    <property type="match status" value="1"/>
</dbReference>
<dbReference type="EMBL" id="MK072116">
    <property type="protein sequence ID" value="AYV78923.1"/>
    <property type="molecule type" value="Genomic_DNA"/>
</dbReference>
<feature type="transmembrane region" description="Helical" evidence="2">
    <location>
        <begin position="103"/>
        <end position="123"/>
    </location>
</feature>